<keyword evidence="1" id="KW-0812">Transmembrane</keyword>
<keyword evidence="3" id="KW-1185">Reference proteome</keyword>
<dbReference type="PANTHER" id="PTHR40761">
    <property type="entry name" value="CONSERVED INTEGRAL MEMBRANE ALANINE VALINE AND LEUCINE RICH PROTEIN-RELATED"/>
    <property type="match status" value="1"/>
</dbReference>
<name>A0A853DFE7_9MICO</name>
<gene>
    <name evidence="2" type="ORF">HNR15_002360</name>
</gene>
<accession>A0A853DFE7</accession>
<sequence length="277" mass="28249">MTLSLLGALAAAIAYGAATILQAIGVRRLSALPSDQGWRARVPGASMYFWGLLLDGLGFVFSAAALRTLPLFLVESAVASSVAFTAVLAVLFLGVRLRGREIGALVGVVLGLALLAVSAHEGPAKHVGHLAGWLLLAAAAVVAAVIATGWWAVRDAGSSALTLAAAAGAGFGMVGVAARILFIPHDWWRLLGEVTFWALVAHGVLATVCYGLALDRGRTTTVAAVTFAVETVLPAAIGLAFLGDDVRRHLAIVAVLGFAVTLGSCVALASRAEPDPG</sequence>
<dbReference type="EMBL" id="JACCFW010000001">
    <property type="protein sequence ID" value="NYJ75397.1"/>
    <property type="molecule type" value="Genomic_DNA"/>
</dbReference>
<proteinExistence type="predicted"/>
<organism evidence="2 3">
    <name type="scientific">Allobranchiibius huperziae</name>
    <dbReference type="NCBI Taxonomy" id="1874116"/>
    <lineage>
        <taxon>Bacteria</taxon>
        <taxon>Bacillati</taxon>
        <taxon>Actinomycetota</taxon>
        <taxon>Actinomycetes</taxon>
        <taxon>Micrococcales</taxon>
        <taxon>Dermacoccaceae</taxon>
        <taxon>Allobranchiibius</taxon>
    </lineage>
</organism>
<feature type="transmembrane region" description="Helical" evidence="1">
    <location>
        <begin position="250"/>
        <end position="269"/>
    </location>
</feature>
<dbReference type="InterPro" id="IPR037185">
    <property type="entry name" value="EmrE-like"/>
</dbReference>
<keyword evidence="1" id="KW-0472">Membrane</keyword>
<feature type="transmembrane region" description="Helical" evidence="1">
    <location>
        <begin position="78"/>
        <end position="96"/>
    </location>
</feature>
<feature type="transmembrane region" description="Helical" evidence="1">
    <location>
        <begin position="47"/>
        <end position="66"/>
    </location>
</feature>
<comment type="caution">
    <text evidence="2">The sequence shown here is derived from an EMBL/GenBank/DDBJ whole genome shotgun (WGS) entry which is preliminary data.</text>
</comment>
<feature type="transmembrane region" description="Helical" evidence="1">
    <location>
        <begin position="131"/>
        <end position="153"/>
    </location>
</feature>
<evidence type="ECO:0000313" key="2">
    <source>
        <dbReference type="EMBL" id="NYJ75397.1"/>
    </source>
</evidence>
<feature type="transmembrane region" description="Helical" evidence="1">
    <location>
        <begin position="102"/>
        <end position="119"/>
    </location>
</feature>
<keyword evidence="1" id="KW-1133">Transmembrane helix</keyword>
<dbReference type="AlphaFoldDB" id="A0A853DFE7"/>
<dbReference type="PANTHER" id="PTHR40761:SF1">
    <property type="entry name" value="CONSERVED INTEGRAL MEMBRANE ALANINE VALINE AND LEUCINE RICH PROTEIN-RELATED"/>
    <property type="match status" value="1"/>
</dbReference>
<evidence type="ECO:0000256" key="1">
    <source>
        <dbReference type="SAM" id="Phobius"/>
    </source>
</evidence>
<reference evidence="2 3" key="1">
    <citation type="submission" date="2020-07" db="EMBL/GenBank/DDBJ databases">
        <title>Sequencing the genomes of 1000 actinobacteria strains.</title>
        <authorList>
            <person name="Klenk H.-P."/>
        </authorList>
    </citation>
    <scope>NUCLEOTIDE SEQUENCE [LARGE SCALE GENOMIC DNA]</scope>
    <source>
        <strain evidence="2 3">DSM 29531</strain>
    </source>
</reference>
<protein>
    <submittedName>
        <fullName evidence="2">Drug/metabolite transporter (DMT)-like permease</fullName>
    </submittedName>
</protein>
<feature type="transmembrane region" description="Helical" evidence="1">
    <location>
        <begin position="220"/>
        <end position="243"/>
    </location>
</feature>
<feature type="transmembrane region" description="Helical" evidence="1">
    <location>
        <begin position="194"/>
        <end position="214"/>
    </location>
</feature>
<dbReference type="SUPFAM" id="SSF103481">
    <property type="entry name" value="Multidrug resistance efflux transporter EmrE"/>
    <property type="match status" value="1"/>
</dbReference>
<feature type="transmembrane region" description="Helical" evidence="1">
    <location>
        <begin position="159"/>
        <end position="182"/>
    </location>
</feature>
<dbReference type="Proteomes" id="UP000571817">
    <property type="component" value="Unassembled WGS sequence"/>
</dbReference>
<evidence type="ECO:0000313" key="3">
    <source>
        <dbReference type="Proteomes" id="UP000571817"/>
    </source>
</evidence>
<dbReference type="RefSeq" id="WP_179482026.1">
    <property type="nucleotide sequence ID" value="NZ_JACCFW010000001.1"/>
</dbReference>